<dbReference type="Proteomes" id="UP000481861">
    <property type="component" value="Unassembled WGS sequence"/>
</dbReference>
<evidence type="ECO:0000313" key="3">
    <source>
        <dbReference type="Proteomes" id="UP000481861"/>
    </source>
</evidence>
<gene>
    <name evidence="2" type="ORF">BDV95DRAFT_573921</name>
</gene>
<sequence length="163" mass="18557">MKRKRHTHMHHPGTQSQYLPKENNQKEKEQIQIIEKHHQTSPVPHTQPAELPTTVLPRHAVHNIHFRASGRQRQKSGRQRQVRRYRKHENQAKQQFHYIYFLPHPPQPFPAAFAAGISPNSTSSNQPAGGVNPPYACERFFLPASAAASRYSCARASARSSCG</sequence>
<feature type="region of interest" description="Disordered" evidence="1">
    <location>
        <begin position="65"/>
        <end position="89"/>
    </location>
</feature>
<evidence type="ECO:0000256" key="1">
    <source>
        <dbReference type="SAM" id="MobiDB-lite"/>
    </source>
</evidence>
<feature type="compositionally biased region" description="Basic residues" evidence="1">
    <location>
        <begin position="1"/>
        <end position="11"/>
    </location>
</feature>
<feature type="region of interest" description="Disordered" evidence="1">
    <location>
        <begin position="1"/>
        <end position="31"/>
    </location>
</feature>
<comment type="caution">
    <text evidence="2">The sequence shown here is derived from an EMBL/GenBank/DDBJ whole genome shotgun (WGS) entry which is preliminary data.</text>
</comment>
<evidence type="ECO:0000313" key="2">
    <source>
        <dbReference type="EMBL" id="KAF2870483.1"/>
    </source>
</evidence>
<dbReference type="AlphaFoldDB" id="A0A7C8MAI5"/>
<proteinExistence type="predicted"/>
<feature type="compositionally biased region" description="Basic residues" evidence="1">
    <location>
        <begin position="65"/>
        <end position="87"/>
    </location>
</feature>
<name>A0A7C8MAI5_9PLEO</name>
<protein>
    <submittedName>
        <fullName evidence="2">Uncharacterized protein</fullName>
    </submittedName>
</protein>
<keyword evidence="3" id="KW-1185">Reference proteome</keyword>
<dbReference type="EMBL" id="JAADJZ010000013">
    <property type="protein sequence ID" value="KAF2870483.1"/>
    <property type="molecule type" value="Genomic_DNA"/>
</dbReference>
<reference evidence="2 3" key="1">
    <citation type="submission" date="2020-01" db="EMBL/GenBank/DDBJ databases">
        <authorList>
            <consortium name="DOE Joint Genome Institute"/>
            <person name="Haridas S."/>
            <person name="Albert R."/>
            <person name="Binder M."/>
            <person name="Bloem J."/>
            <person name="Labutti K."/>
            <person name="Salamov A."/>
            <person name="Andreopoulos B."/>
            <person name="Baker S.E."/>
            <person name="Barry K."/>
            <person name="Bills G."/>
            <person name="Bluhm B.H."/>
            <person name="Cannon C."/>
            <person name="Castanera R."/>
            <person name="Culley D.E."/>
            <person name="Daum C."/>
            <person name="Ezra D."/>
            <person name="Gonzalez J.B."/>
            <person name="Henrissat B."/>
            <person name="Kuo A."/>
            <person name="Liang C."/>
            <person name="Lipzen A."/>
            <person name="Lutzoni F."/>
            <person name="Magnuson J."/>
            <person name="Mondo S."/>
            <person name="Nolan M."/>
            <person name="Ohm R."/>
            <person name="Pangilinan J."/>
            <person name="Park H.-J.H."/>
            <person name="Ramirez L."/>
            <person name="Alfaro M."/>
            <person name="Sun H."/>
            <person name="Tritt A."/>
            <person name="Yoshinaga Y."/>
            <person name="Zwiers L.-H.L."/>
            <person name="Turgeon B.G."/>
            <person name="Goodwin S.B."/>
            <person name="Spatafora J.W."/>
            <person name="Crous P.W."/>
            <person name="Grigoriev I.V."/>
        </authorList>
    </citation>
    <scope>NUCLEOTIDE SEQUENCE [LARGE SCALE GENOMIC DNA]</scope>
    <source>
        <strain evidence="2 3">CBS 611.86</strain>
    </source>
</reference>
<accession>A0A7C8MAI5</accession>
<organism evidence="2 3">
    <name type="scientific">Massariosphaeria phaeospora</name>
    <dbReference type="NCBI Taxonomy" id="100035"/>
    <lineage>
        <taxon>Eukaryota</taxon>
        <taxon>Fungi</taxon>
        <taxon>Dikarya</taxon>
        <taxon>Ascomycota</taxon>
        <taxon>Pezizomycotina</taxon>
        <taxon>Dothideomycetes</taxon>
        <taxon>Pleosporomycetidae</taxon>
        <taxon>Pleosporales</taxon>
        <taxon>Pleosporales incertae sedis</taxon>
        <taxon>Massariosphaeria</taxon>
    </lineage>
</organism>